<dbReference type="GO" id="GO:0019752">
    <property type="term" value="P:carboxylic acid metabolic process"/>
    <property type="evidence" value="ECO:0007669"/>
    <property type="project" value="InterPro"/>
</dbReference>
<dbReference type="InterPro" id="IPR002129">
    <property type="entry name" value="PyrdxlP-dep_de-COase"/>
</dbReference>
<evidence type="ECO:0000313" key="9">
    <source>
        <dbReference type="Proteomes" id="UP000005233"/>
    </source>
</evidence>
<dbReference type="EMBL" id="CP003243">
    <property type="protein sequence ID" value="AFC99463.1"/>
    <property type="molecule type" value="Genomic_DNA"/>
</dbReference>
<comment type="similarity">
    <text evidence="6">Belongs to the group II decarboxylase family. MfnA subfamily.</text>
</comment>
<dbReference type="GO" id="GO:2001120">
    <property type="term" value="P:methanofuran biosynthetic process"/>
    <property type="evidence" value="ECO:0007669"/>
    <property type="project" value="UniProtKB-UniRule"/>
</dbReference>
<dbReference type="AlphaFoldDB" id="H8I8I7"/>
<keyword evidence="9" id="KW-1185">Reference proteome</keyword>
<dbReference type="Pfam" id="PF00282">
    <property type="entry name" value="Pyridoxal_deC"/>
    <property type="match status" value="1"/>
</dbReference>
<comment type="cofactor">
    <cofactor evidence="1 6 7">
        <name>pyridoxal 5'-phosphate</name>
        <dbReference type="ChEBI" id="CHEBI:597326"/>
    </cofactor>
</comment>
<comment type="similarity">
    <text evidence="5">Belongs to the group II decarboxylase family. Sphingosine-1-phosphate lyase subfamily.</text>
</comment>
<dbReference type="InterPro" id="IPR015422">
    <property type="entry name" value="PyrdxlP-dep_Trfase_small"/>
</dbReference>
<dbReference type="InterPro" id="IPR015424">
    <property type="entry name" value="PyrdxlP-dep_Trfase"/>
</dbReference>
<dbReference type="EC" id="4.1.1.25" evidence="6"/>
<organism evidence="8 9">
    <name type="scientific">Methanocella conradii (strain DSM 24694 / JCM 17849 / CGMCC 1.5162 / HZ254)</name>
    <dbReference type="NCBI Taxonomy" id="1041930"/>
    <lineage>
        <taxon>Archaea</taxon>
        <taxon>Methanobacteriati</taxon>
        <taxon>Methanobacteriota</taxon>
        <taxon>Stenosarchaea group</taxon>
        <taxon>Methanomicrobia</taxon>
        <taxon>Methanocellales</taxon>
        <taxon>Methanocellaceae</taxon>
        <taxon>Methanocella</taxon>
    </lineage>
</organism>
<comment type="catalytic activity">
    <reaction evidence="6">
        <text>L-tyrosine + H(+) = tyramine + CO2</text>
        <dbReference type="Rhea" id="RHEA:14345"/>
        <dbReference type="ChEBI" id="CHEBI:15378"/>
        <dbReference type="ChEBI" id="CHEBI:16526"/>
        <dbReference type="ChEBI" id="CHEBI:58315"/>
        <dbReference type="ChEBI" id="CHEBI:327995"/>
        <dbReference type="EC" id="4.1.1.25"/>
    </reaction>
</comment>
<dbReference type="NCBIfam" id="TIGR03812">
    <property type="entry name" value="tyr_de_CO2_Arch"/>
    <property type="match status" value="1"/>
</dbReference>
<gene>
    <name evidence="6 8" type="primary">mfnA</name>
    <name evidence="8" type="ordered locus">Mtc_0699</name>
</gene>
<dbReference type="SUPFAM" id="SSF53383">
    <property type="entry name" value="PLP-dependent transferases"/>
    <property type="match status" value="1"/>
</dbReference>
<evidence type="ECO:0000256" key="6">
    <source>
        <dbReference type="HAMAP-Rule" id="MF_01610"/>
    </source>
</evidence>
<dbReference type="InterPro" id="IPR050477">
    <property type="entry name" value="GrpII_AminoAcid_Decarb"/>
</dbReference>
<dbReference type="InterPro" id="IPR020931">
    <property type="entry name" value="MfnA"/>
</dbReference>
<dbReference type="Gene3D" id="3.90.1150.10">
    <property type="entry name" value="Aspartate Aminotransferase, domain 1"/>
    <property type="match status" value="1"/>
</dbReference>
<evidence type="ECO:0000256" key="5">
    <source>
        <dbReference type="ARBA" id="ARBA00038302"/>
    </source>
</evidence>
<comment type="pathway">
    <text evidence="6">Cofactor biosynthesis; methanofuran biosynthesis.</text>
</comment>
<dbReference type="Proteomes" id="UP000005233">
    <property type="component" value="Chromosome"/>
</dbReference>
<dbReference type="EC" id="4.1.1.11" evidence="6"/>
<feature type="modified residue" description="N6-(pyridoxal phosphate)lysine" evidence="6 7">
    <location>
        <position position="227"/>
    </location>
</feature>
<dbReference type="STRING" id="1041930.Mtc_0699"/>
<evidence type="ECO:0000256" key="3">
    <source>
        <dbReference type="ARBA" id="ARBA00022898"/>
    </source>
</evidence>
<dbReference type="HAMAP" id="MF_01610">
    <property type="entry name" value="MfnA_decarbox"/>
    <property type="match status" value="1"/>
</dbReference>
<dbReference type="eggNOG" id="arCOG00027">
    <property type="taxonomic scope" value="Archaea"/>
</dbReference>
<sequence>MERGVEEERILEELEDAARRNIPYGRVLSSMCTVPHPIALKACKRFIVSNLGDPKLFPGTASLERACIGMLGELLHLPSASGYITTGGTESNIQALRTARQLKKADPGRANIVLPESAHYSFDKAAQMLGVTLRRAPLDDELKVNVDAMRELIDRDTIALVAVAGTTEFGQVDPIEEISGLAQDEGLFLHVDAAFGGFVIPFLEDPSRYRFDFELPGVMSVAIDPHKMGMSTIPSGGLLYREEGHMRALEISAQYLTSQVQFSLAGTRSGASAAATYAVMRHLGREGYRRIVSECMANTKLLYDRLKAMGLEPVIKPVLNIVTFKVPDAQRVRKRLCDMNWYVSTTSRPEALRMVVMPHVTREVIEAYVADLKKVLDVV</sequence>
<reference evidence="8 9" key="1">
    <citation type="journal article" date="2012" name="J. Bacteriol.">
        <title>Complete genome sequence of a thermophilic methanogen, Methanocella conradii HZ254, isolated from Chinese rice field soil.</title>
        <authorList>
            <person name="Lu Z."/>
            <person name="Lu Y."/>
        </authorList>
    </citation>
    <scope>NUCLEOTIDE SEQUENCE [LARGE SCALE GENOMIC DNA]</scope>
    <source>
        <strain evidence="9">DSM 24694 / JCM 17849 / CGMCC 1.5162 / HZ254</strain>
    </source>
</reference>
<proteinExistence type="inferred from homology"/>
<protein>
    <recommendedName>
        <fullName evidence="6">Probable L-tyrosine/L-aspartate decarboxylase</fullName>
        <shortName evidence="6">TDC/ADC</shortName>
        <ecNumber evidence="6">4.1.1.11</ecNumber>
        <ecNumber evidence="6">4.1.1.25</ecNumber>
    </recommendedName>
</protein>
<evidence type="ECO:0000256" key="2">
    <source>
        <dbReference type="ARBA" id="ARBA00022793"/>
    </source>
</evidence>
<evidence type="ECO:0000313" key="8">
    <source>
        <dbReference type="EMBL" id="AFC99463.1"/>
    </source>
</evidence>
<keyword evidence="2 6" id="KW-0210">Decarboxylase</keyword>
<dbReference type="GO" id="GO:0004837">
    <property type="term" value="F:tyrosine decarboxylase activity"/>
    <property type="evidence" value="ECO:0007669"/>
    <property type="project" value="UniProtKB-UniRule"/>
</dbReference>
<evidence type="ECO:0000256" key="4">
    <source>
        <dbReference type="ARBA" id="ARBA00023239"/>
    </source>
</evidence>
<evidence type="ECO:0000256" key="7">
    <source>
        <dbReference type="PIRSR" id="PIRSR602129-50"/>
    </source>
</evidence>
<comment type="catalytic activity">
    <reaction evidence="6">
        <text>L-aspartate + H(+) = beta-alanine + CO2</text>
        <dbReference type="Rhea" id="RHEA:19497"/>
        <dbReference type="ChEBI" id="CHEBI:15378"/>
        <dbReference type="ChEBI" id="CHEBI:16526"/>
        <dbReference type="ChEBI" id="CHEBI:29991"/>
        <dbReference type="ChEBI" id="CHEBI:57966"/>
        <dbReference type="EC" id="4.1.1.11"/>
    </reaction>
</comment>
<keyword evidence="3 6" id="KW-0663">Pyridoxal phosphate</keyword>
<dbReference type="PANTHER" id="PTHR42735:SF6">
    <property type="entry name" value="SPHINGOSINE-1-PHOSPHATE LYASE 1"/>
    <property type="match status" value="1"/>
</dbReference>
<dbReference type="InterPro" id="IPR015421">
    <property type="entry name" value="PyrdxlP-dep_Trfase_major"/>
</dbReference>
<dbReference type="GeneID" id="11970592"/>
<dbReference type="GO" id="GO:0015937">
    <property type="term" value="P:coenzyme A biosynthetic process"/>
    <property type="evidence" value="ECO:0007669"/>
    <property type="project" value="UniProtKB-UniRule"/>
</dbReference>
<dbReference type="UniPathway" id="UPA00080"/>
<dbReference type="UniPathway" id="UPA00241"/>
<dbReference type="GO" id="GO:0004068">
    <property type="term" value="F:aspartate 1-decarboxylase activity"/>
    <property type="evidence" value="ECO:0007669"/>
    <property type="project" value="UniProtKB-UniRule"/>
</dbReference>
<dbReference type="RefSeq" id="WP_014405302.1">
    <property type="nucleotide sequence ID" value="NC_017034.1"/>
</dbReference>
<dbReference type="GO" id="GO:0030170">
    <property type="term" value="F:pyridoxal phosphate binding"/>
    <property type="evidence" value="ECO:0007669"/>
    <property type="project" value="UniProtKB-UniRule"/>
</dbReference>
<keyword evidence="4 6" id="KW-0456">Lyase</keyword>
<comment type="pathway">
    <text evidence="6">Cofactor biosynthesis; coenzyme A biosynthesis.</text>
</comment>
<name>H8I8I7_METCZ</name>
<dbReference type="KEGG" id="mez:Mtc_0699"/>
<comment type="function">
    <text evidence="6">Catalyzes the decarboxylation of L-tyrosine to produce tyramine for methanofuran biosynthesis. Can also catalyze the decarboxylation of L-aspartate to produce beta-alanine for coenzyme A (CoA) biosynthesis.</text>
</comment>
<dbReference type="Gene3D" id="3.40.640.10">
    <property type="entry name" value="Type I PLP-dependent aspartate aminotransferase-like (Major domain)"/>
    <property type="match status" value="1"/>
</dbReference>
<dbReference type="PANTHER" id="PTHR42735">
    <property type="match status" value="1"/>
</dbReference>
<dbReference type="HOGENOM" id="CLU_028929_2_1_2"/>
<accession>H8I8I7</accession>
<evidence type="ECO:0000256" key="1">
    <source>
        <dbReference type="ARBA" id="ARBA00001933"/>
    </source>
</evidence>